<dbReference type="InterPro" id="IPR028098">
    <property type="entry name" value="Glyco_trans_4-like_N"/>
</dbReference>
<protein>
    <submittedName>
        <fullName evidence="3">Glycosyltransferase family 4 protein</fullName>
    </submittedName>
</protein>
<organism evidence="3 4">
    <name type="scientific">Microvirga aerilata</name>
    <dbReference type="NCBI Taxonomy" id="670292"/>
    <lineage>
        <taxon>Bacteria</taxon>
        <taxon>Pseudomonadati</taxon>
        <taxon>Pseudomonadota</taxon>
        <taxon>Alphaproteobacteria</taxon>
        <taxon>Hyphomicrobiales</taxon>
        <taxon>Methylobacteriaceae</taxon>
        <taxon>Microvirga</taxon>
    </lineage>
</organism>
<dbReference type="Proteomes" id="UP000605848">
    <property type="component" value="Unassembled WGS sequence"/>
</dbReference>
<dbReference type="InterPro" id="IPR050194">
    <property type="entry name" value="Glycosyltransferase_grp1"/>
</dbReference>
<gene>
    <name evidence="3" type="ORF">JKG68_27630</name>
</gene>
<dbReference type="CDD" id="cd03801">
    <property type="entry name" value="GT4_PimA-like"/>
    <property type="match status" value="1"/>
</dbReference>
<evidence type="ECO:0000313" key="3">
    <source>
        <dbReference type="EMBL" id="MBL0407685.1"/>
    </source>
</evidence>
<accession>A0A937D4L8</accession>
<dbReference type="Pfam" id="PF00534">
    <property type="entry name" value="Glycos_transf_1"/>
    <property type="match status" value="1"/>
</dbReference>
<feature type="domain" description="Glycosyltransferase subfamily 4-like N-terminal" evidence="2">
    <location>
        <begin position="14"/>
        <end position="166"/>
    </location>
</feature>
<dbReference type="PANTHER" id="PTHR45947:SF3">
    <property type="entry name" value="SULFOQUINOVOSYL TRANSFERASE SQD2"/>
    <property type="match status" value="1"/>
</dbReference>
<dbReference type="GO" id="GO:0016757">
    <property type="term" value="F:glycosyltransferase activity"/>
    <property type="evidence" value="ECO:0007669"/>
    <property type="project" value="InterPro"/>
</dbReference>
<proteinExistence type="predicted"/>
<dbReference type="AlphaFoldDB" id="A0A937D4L8"/>
<feature type="domain" description="Glycosyl transferase family 1" evidence="1">
    <location>
        <begin position="182"/>
        <end position="342"/>
    </location>
</feature>
<dbReference type="SUPFAM" id="SSF53756">
    <property type="entry name" value="UDP-Glycosyltransferase/glycogen phosphorylase"/>
    <property type="match status" value="1"/>
</dbReference>
<dbReference type="RefSeq" id="WP_202065155.1">
    <property type="nucleotide sequence ID" value="NZ_JAEQMY010000102.1"/>
</dbReference>
<reference evidence="3" key="1">
    <citation type="submission" date="2021-01" db="EMBL/GenBank/DDBJ databases">
        <title>Microvirga sp.</title>
        <authorList>
            <person name="Kim M.K."/>
        </authorList>
    </citation>
    <scope>NUCLEOTIDE SEQUENCE</scope>
    <source>
        <strain evidence="3">5420S-16</strain>
    </source>
</reference>
<evidence type="ECO:0000259" key="1">
    <source>
        <dbReference type="Pfam" id="PF00534"/>
    </source>
</evidence>
<dbReference type="InterPro" id="IPR001296">
    <property type="entry name" value="Glyco_trans_1"/>
</dbReference>
<keyword evidence="4" id="KW-1185">Reference proteome</keyword>
<evidence type="ECO:0000259" key="2">
    <source>
        <dbReference type="Pfam" id="PF13579"/>
    </source>
</evidence>
<dbReference type="EMBL" id="JAEQMY010000102">
    <property type="protein sequence ID" value="MBL0407685.1"/>
    <property type="molecule type" value="Genomic_DNA"/>
</dbReference>
<name>A0A937D4L8_9HYPH</name>
<dbReference type="Pfam" id="PF13579">
    <property type="entry name" value="Glyco_trans_4_4"/>
    <property type="match status" value="1"/>
</dbReference>
<sequence length="371" mass="41381">MMHVAILAPHFPEYTLEYANSLAKHCRVTVCVDEGQVKAEYGDRPLPWHENLEINLVRFKSLIDLWRISYLIARRRPTIVHFQEAVGPRRGFFNAFIAGMMRPVSHIALTVHDPSPHTGSDEQAARRTARFRNYVRRNANLVIVHGAFCLAEYKNSGPPASQTVVLSEHGLILKPSSKIVDAQRSPHSTLRLLFFGRMEAYKGLEVICTAAEMLHKEGLEFELLIAGKGTELDRLMPRFDHLPEVRIRNGFIPSVDLIEAIQEADCVLLPYINATQSGVAAAAFANGRYVIASRTGGLVDIVEHDVNGLLIEPGNPQSLADAIKRLVGNPKLRSKLREGARQTSETLLDWDRIATGVYGAFRNLASLHRGK</sequence>
<comment type="caution">
    <text evidence="3">The sequence shown here is derived from an EMBL/GenBank/DDBJ whole genome shotgun (WGS) entry which is preliminary data.</text>
</comment>
<dbReference type="Gene3D" id="3.40.50.2000">
    <property type="entry name" value="Glycogen Phosphorylase B"/>
    <property type="match status" value="2"/>
</dbReference>
<dbReference type="PANTHER" id="PTHR45947">
    <property type="entry name" value="SULFOQUINOVOSYL TRANSFERASE SQD2"/>
    <property type="match status" value="1"/>
</dbReference>
<evidence type="ECO:0000313" key="4">
    <source>
        <dbReference type="Proteomes" id="UP000605848"/>
    </source>
</evidence>